<gene>
    <name evidence="1" type="ORF">RRF57_007069</name>
</gene>
<accession>A0AAN7YZH1</accession>
<dbReference type="Proteomes" id="UP001305414">
    <property type="component" value="Unassembled WGS sequence"/>
</dbReference>
<protein>
    <submittedName>
        <fullName evidence="1">Uncharacterized protein</fullName>
    </submittedName>
</protein>
<name>A0AAN7YZH1_9PEZI</name>
<comment type="caution">
    <text evidence="1">The sequence shown here is derived from an EMBL/GenBank/DDBJ whole genome shotgun (WGS) entry which is preliminary data.</text>
</comment>
<evidence type="ECO:0000313" key="2">
    <source>
        <dbReference type="Proteomes" id="UP001305414"/>
    </source>
</evidence>
<sequence length="206" mass="24043">MPSMTRIVIKYFRPDLRKVYPEQLDQSDSLPHHLISRAYELWLGNHLRQQLPFHLVSELLLSLQRHRLPLERLDIATPPTMSWLPTSSTATTPEPAVLRHALRGLKTFVYCPAAHRRFGNPLIKVPKKWTEFAHFLLSVLDPESVQKIELDFYFLPAQVLLPKFSMTSILTSYSWPKLQQLSFYGSFHFNELKAIVEPLRQDVELQ</sequence>
<dbReference type="EMBL" id="JAWHQM010000019">
    <property type="protein sequence ID" value="KAK5631355.1"/>
    <property type="molecule type" value="Genomic_DNA"/>
</dbReference>
<organism evidence="1 2">
    <name type="scientific">Xylaria bambusicola</name>
    <dbReference type="NCBI Taxonomy" id="326684"/>
    <lineage>
        <taxon>Eukaryota</taxon>
        <taxon>Fungi</taxon>
        <taxon>Dikarya</taxon>
        <taxon>Ascomycota</taxon>
        <taxon>Pezizomycotina</taxon>
        <taxon>Sordariomycetes</taxon>
        <taxon>Xylariomycetidae</taxon>
        <taxon>Xylariales</taxon>
        <taxon>Xylariaceae</taxon>
        <taxon>Xylaria</taxon>
    </lineage>
</organism>
<evidence type="ECO:0000313" key="1">
    <source>
        <dbReference type="EMBL" id="KAK5631355.1"/>
    </source>
</evidence>
<keyword evidence="2" id="KW-1185">Reference proteome</keyword>
<dbReference type="AlphaFoldDB" id="A0AAN7YZH1"/>
<reference evidence="1 2" key="1">
    <citation type="submission" date="2023-10" db="EMBL/GenBank/DDBJ databases">
        <title>Draft genome sequence of Xylaria bambusicola isolate GMP-LS, the root and basal stem rot pathogen of sugarcane in Indonesia.</title>
        <authorList>
            <person name="Selvaraj P."/>
            <person name="Muralishankar V."/>
            <person name="Muruganantham S."/>
            <person name="Sp S."/>
            <person name="Haryani S."/>
            <person name="Lau K.J.X."/>
            <person name="Naqvi N.I."/>
        </authorList>
    </citation>
    <scope>NUCLEOTIDE SEQUENCE [LARGE SCALE GENOMIC DNA]</scope>
    <source>
        <strain evidence="1">GMP-LS</strain>
    </source>
</reference>
<proteinExistence type="predicted"/>